<keyword evidence="2" id="KW-0436">Ligase</keyword>
<feature type="compositionally biased region" description="Polar residues" evidence="6">
    <location>
        <begin position="852"/>
        <end position="862"/>
    </location>
</feature>
<evidence type="ECO:0000313" key="8">
    <source>
        <dbReference type="EMBL" id="CDO68359.1"/>
    </source>
</evidence>
<dbReference type="PROSITE" id="PS50160">
    <property type="entry name" value="DNA_LIGASE_A3"/>
    <property type="match status" value="1"/>
</dbReference>
<reference evidence="8" key="1">
    <citation type="submission" date="2014-01" db="EMBL/GenBank/DDBJ databases">
        <title>The genome of the white-rot fungus Pycnoporus cinnabarinus: a basidiomycete model with a versatile arsenal for lignocellulosic biomass breakdown.</title>
        <authorList>
            <person name="Levasseur A."/>
            <person name="Lomascolo A."/>
            <person name="Ruiz-Duenas F.J."/>
            <person name="Uzan E."/>
            <person name="Piumi F."/>
            <person name="Kues U."/>
            <person name="Ram A.F.J."/>
            <person name="Murat C."/>
            <person name="Haon M."/>
            <person name="Benoit I."/>
            <person name="Arfi Y."/>
            <person name="Chevret D."/>
            <person name="Drula E."/>
            <person name="Kwon M.J."/>
            <person name="Gouret P."/>
            <person name="Lesage-Meessen L."/>
            <person name="Lombard V."/>
            <person name="Mariette J."/>
            <person name="Noirot C."/>
            <person name="Park J."/>
            <person name="Patyshakuliyeva A."/>
            <person name="Wieneger R.A.B."/>
            <person name="Wosten H.A.B."/>
            <person name="Martin F."/>
            <person name="Coutinho P.M."/>
            <person name="de Vries R."/>
            <person name="Martinez A.T."/>
            <person name="Klopp C."/>
            <person name="Pontarotti P."/>
            <person name="Henrissat B."/>
            <person name="Record E."/>
        </authorList>
    </citation>
    <scope>NUCLEOTIDE SEQUENCE [LARGE SCALE GENOMIC DNA]</scope>
    <source>
        <strain evidence="8">BRFM137</strain>
    </source>
</reference>
<dbReference type="Proteomes" id="UP000029665">
    <property type="component" value="Unassembled WGS sequence"/>
</dbReference>
<evidence type="ECO:0000259" key="7">
    <source>
        <dbReference type="PROSITE" id="PS50160"/>
    </source>
</evidence>
<comment type="caution">
    <text evidence="8">The sequence shown here is derived from an EMBL/GenBank/DDBJ whole genome shotgun (WGS) entry which is preliminary data.</text>
</comment>
<dbReference type="Gene3D" id="3.30.470.30">
    <property type="entry name" value="DNA ligase/mRNA capping enzyme"/>
    <property type="match status" value="1"/>
</dbReference>
<dbReference type="InterPro" id="IPR029710">
    <property type="entry name" value="LIG4"/>
</dbReference>
<evidence type="ECO:0000256" key="3">
    <source>
        <dbReference type="ARBA" id="ARBA00022741"/>
    </source>
</evidence>
<dbReference type="PANTHER" id="PTHR45997">
    <property type="entry name" value="DNA LIGASE 4"/>
    <property type="match status" value="1"/>
</dbReference>
<feature type="region of interest" description="Disordered" evidence="6">
    <location>
        <begin position="840"/>
        <end position="928"/>
    </location>
</feature>
<dbReference type="STRING" id="5643.A0A060S7X2"/>
<name>A0A060S7X2_PYCCI</name>
<dbReference type="HOGENOM" id="CLU_004299_2_0_1"/>
<dbReference type="GO" id="GO:0005524">
    <property type="term" value="F:ATP binding"/>
    <property type="evidence" value="ECO:0007669"/>
    <property type="project" value="UniProtKB-KW"/>
</dbReference>
<evidence type="ECO:0000256" key="1">
    <source>
        <dbReference type="ARBA" id="ARBA00007572"/>
    </source>
</evidence>
<feature type="compositionally biased region" description="Low complexity" evidence="6">
    <location>
        <begin position="865"/>
        <end position="874"/>
    </location>
</feature>
<evidence type="ECO:0000256" key="4">
    <source>
        <dbReference type="ARBA" id="ARBA00022840"/>
    </source>
</evidence>
<dbReference type="PANTHER" id="PTHR45997:SF2">
    <property type="entry name" value="ATP DEPENDENT DNA LIGASE DOMAIN PROTEIN (AFU_ORTHOLOGUE AFUA_5G02430)"/>
    <property type="match status" value="1"/>
</dbReference>
<keyword evidence="9" id="KW-1185">Reference proteome</keyword>
<evidence type="ECO:0000256" key="6">
    <source>
        <dbReference type="SAM" id="MobiDB-lite"/>
    </source>
</evidence>
<sequence>MSGPAEETGVPFSFFVEFIQAIAAMKPHQATEAQPRSTRYADTPAYKTFKRWAAALRERYAPLPPGTTAIILRLLFPEEDVHRKYGMQETRLAQYITKILGISTSTHGRGERLKNWNAEDALGCLGDEVNAVMTATPSAHTSRLSLRQVDALLSELAASSAFSAETVRKSTARSRRPREAILTEIYTSLTPTESAIVTQIILKDLRPLLYPIPQSASHYTSALLRYKSNAVTTLTKEAAMHAWDPSGRFSVIFKARANLADAADAFEGFVNGEGLPQPTVGVPIQIPKCVKGQGTSQSLKALKGADKVWVETKYDGERAQIHVWLGEDAVPHIRIFSKSGRDSTLDRAGIHPVVYDALGVRRADALPLEAPDTEPPERPFQHSVVVEAEMVAYSDVLERIDEFWRIRSLIGSTAIGVRHKSPPPAPYSTQAEATETQCSMISNGSDGGTRHLALVFFDVLLLDGVSLLHFPYDERRSILETIIRTRSGHAMLAERTCIEMGRVDTKEKLREAFAQVIADHQEGVVIKAERASYAEKRWPWVKLKRDYIPGHGDSVDLVLLGASWEKDRARELRVPPTAFTTFYFGALANADDMKAHPTRMPHFDIIFTSSYGLGRDKLEELNFVIKSSDPVPFRQSATSGLPYTFNLCPSVASPTVLLRLPILAELFGAGFTKAPRSLFYELRFPRIAKVYRPSDRPWIEGTTLPELQQIARTAVGRDRFGKEENDWARSMFRPNEPPSPGVRCPVKRKRTEEIWVERLAEVDQAAENQTPRKKTRTDGSTAAGFAIVPRPAHKASRHENDEENALSMGESLRLRLGMTRLTSVTNLGSSSVADAPLRTAPLSSVEHKDDSNTGPTYKSTTPERPAATPSKTTPSPHPISPPLTIVRNPRQPKRLEVNHAMHGNPSHRSSTDHRSSQPYPSGATADGSSAISRPLTIYGFLEDSIVWLARPYGAPRPAWRAPSHTVIPSECHVTTLDAIVVGCGWGDTPPCSWATRGVVFVDEFEDRGAWLKFTVDELKRWRAKMLGEGKERGSIPIFVMSMRMLAHDKVADMETAEEFECRAICRFG</sequence>
<dbReference type="AlphaFoldDB" id="A0A060S7X2"/>
<dbReference type="GO" id="GO:0006297">
    <property type="term" value="P:nucleotide-excision repair, DNA gap filling"/>
    <property type="evidence" value="ECO:0007669"/>
    <property type="project" value="TreeGrafter"/>
</dbReference>
<proteinExistence type="inferred from homology"/>
<dbReference type="GO" id="GO:0003677">
    <property type="term" value="F:DNA binding"/>
    <property type="evidence" value="ECO:0007669"/>
    <property type="project" value="InterPro"/>
</dbReference>
<gene>
    <name evidence="8" type="ORF">BN946_scf184815.g6</name>
</gene>
<evidence type="ECO:0000256" key="2">
    <source>
        <dbReference type="ARBA" id="ARBA00022598"/>
    </source>
</evidence>
<dbReference type="InterPro" id="IPR016059">
    <property type="entry name" value="DNA_ligase_ATP-dep_CS"/>
</dbReference>
<keyword evidence="3" id="KW-0547">Nucleotide-binding</keyword>
<dbReference type="Pfam" id="PF04675">
    <property type="entry name" value="DNA_ligase_A_N"/>
    <property type="match status" value="1"/>
</dbReference>
<dbReference type="InterPro" id="IPR036599">
    <property type="entry name" value="DNA_ligase_N_sf"/>
</dbReference>
<dbReference type="InterPro" id="IPR012340">
    <property type="entry name" value="NA-bd_OB-fold"/>
</dbReference>
<dbReference type="SUPFAM" id="SSF56091">
    <property type="entry name" value="DNA ligase/mRNA capping enzyme, catalytic domain"/>
    <property type="match status" value="1"/>
</dbReference>
<comment type="similarity">
    <text evidence="1">Belongs to the ATP-dependent DNA ligase family.</text>
</comment>
<evidence type="ECO:0000256" key="5">
    <source>
        <dbReference type="ARBA" id="ARBA00023242"/>
    </source>
</evidence>
<feature type="region of interest" description="Disordered" evidence="6">
    <location>
        <begin position="765"/>
        <end position="806"/>
    </location>
</feature>
<dbReference type="OMA" id="RIDEFWR"/>
<feature type="domain" description="ATP-dependent DNA ligase family profile" evidence="7">
    <location>
        <begin position="454"/>
        <end position="568"/>
    </location>
</feature>
<keyword evidence="5" id="KW-0539">Nucleus</keyword>
<dbReference type="Gene3D" id="1.10.3260.10">
    <property type="entry name" value="DNA ligase, ATP-dependent, N-terminal domain"/>
    <property type="match status" value="1"/>
</dbReference>
<dbReference type="PROSITE" id="PS00697">
    <property type="entry name" value="DNA_LIGASE_A1"/>
    <property type="match status" value="1"/>
</dbReference>
<dbReference type="GO" id="GO:0006303">
    <property type="term" value="P:double-strand break repair via nonhomologous end joining"/>
    <property type="evidence" value="ECO:0007669"/>
    <property type="project" value="TreeGrafter"/>
</dbReference>
<organism evidence="8 9">
    <name type="scientific">Pycnoporus cinnabarinus</name>
    <name type="common">Cinnabar-red polypore</name>
    <name type="synonym">Trametes cinnabarina</name>
    <dbReference type="NCBI Taxonomy" id="5643"/>
    <lineage>
        <taxon>Eukaryota</taxon>
        <taxon>Fungi</taxon>
        <taxon>Dikarya</taxon>
        <taxon>Basidiomycota</taxon>
        <taxon>Agaricomycotina</taxon>
        <taxon>Agaricomycetes</taxon>
        <taxon>Polyporales</taxon>
        <taxon>Polyporaceae</taxon>
        <taxon>Trametes</taxon>
    </lineage>
</organism>
<dbReference type="OrthoDB" id="7482721at2759"/>
<evidence type="ECO:0000313" key="9">
    <source>
        <dbReference type="Proteomes" id="UP000029665"/>
    </source>
</evidence>
<dbReference type="GO" id="GO:0006310">
    <property type="term" value="P:DNA recombination"/>
    <property type="evidence" value="ECO:0007669"/>
    <property type="project" value="InterPro"/>
</dbReference>
<dbReference type="InterPro" id="IPR012308">
    <property type="entry name" value="DNA_ligase_ATP-dep_N"/>
</dbReference>
<dbReference type="Pfam" id="PF01068">
    <property type="entry name" value="DNA_ligase_A_M"/>
    <property type="match status" value="1"/>
</dbReference>
<protein>
    <recommendedName>
        <fullName evidence="7">ATP-dependent DNA ligase family profile domain-containing protein</fullName>
    </recommendedName>
</protein>
<dbReference type="Gene3D" id="2.40.50.140">
    <property type="entry name" value="Nucleic acid-binding proteins"/>
    <property type="match status" value="1"/>
</dbReference>
<accession>A0A060S7X2</accession>
<dbReference type="EMBL" id="CCBP010000012">
    <property type="protein sequence ID" value="CDO68359.1"/>
    <property type="molecule type" value="Genomic_DNA"/>
</dbReference>
<dbReference type="GO" id="GO:0032807">
    <property type="term" value="C:DNA ligase IV complex"/>
    <property type="evidence" value="ECO:0007669"/>
    <property type="project" value="TreeGrafter"/>
</dbReference>
<keyword evidence="4" id="KW-0067">ATP-binding</keyword>
<dbReference type="InterPro" id="IPR012310">
    <property type="entry name" value="DNA_ligase_ATP-dep_cent"/>
</dbReference>
<dbReference type="GO" id="GO:0003910">
    <property type="term" value="F:DNA ligase (ATP) activity"/>
    <property type="evidence" value="ECO:0007669"/>
    <property type="project" value="InterPro"/>
</dbReference>